<protein>
    <submittedName>
        <fullName evidence="1">Uncharacterized protein</fullName>
    </submittedName>
</protein>
<gene>
    <name evidence="1" type="ORF">H4684_004140</name>
</gene>
<proteinExistence type="predicted"/>
<sequence length="134" mass="15775">MKCESKQIIELVSGNIGHFDMTAQVKAKESFHLLKKILADRKMQKSMARHYRMLNKGYYDPGEFPSWAYSLSYCLVDPDYKYSLEIKNSIVEICNEMISDFKSKDKDYIHFVMEADESPKFLKHMAKDMCHMQI</sequence>
<organism evidence="1 2">
    <name type="scientific">Desulfomicrobium macestii</name>
    <dbReference type="NCBI Taxonomy" id="90731"/>
    <lineage>
        <taxon>Bacteria</taxon>
        <taxon>Pseudomonadati</taxon>
        <taxon>Thermodesulfobacteriota</taxon>
        <taxon>Desulfovibrionia</taxon>
        <taxon>Desulfovibrionales</taxon>
        <taxon>Desulfomicrobiaceae</taxon>
        <taxon>Desulfomicrobium</taxon>
    </lineage>
</organism>
<keyword evidence="2" id="KW-1185">Reference proteome</keyword>
<name>A0ABR9H9R9_9BACT</name>
<dbReference type="EMBL" id="JADBGG010000083">
    <property type="protein sequence ID" value="MBE1427443.1"/>
    <property type="molecule type" value="Genomic_DNA"/>
</dbReference>
<evidence type="ECO:0000313" key="2">
    <source>
        <dbReference type="Proteomes" id="UP000639010"/>
    </source>
</evidence>
<reference evidence="1 2" key="1">
    <citation type="submission" date="2020-10" db="EMBL/GenBank/DDBJ databases">
        <title>Genomic Encyclopedia of Type Strains, Phase IV (KMG-IV): sequencing the most valuable type-strain genomes for metagenomic binning, comparative biology and taxonomic classification.</title>
        <authorList>
            <person name="Goeker M."/>
        </authorList>
    </citation>
    <scope>NUCLEOTIDE SEQUENCE [LARGE SCALE GENOMIC DNA]</scope>
    <source>
        <strain evidence="1 2">DSM 4194</strain>
    </source>
</reference>
<comment type="caution">
    <text evidence="1">The sequence shown here is derived from an EMBL/GenBank/DDBJ whole genome shotgun (WGS) entry which is preliminary data.</text>
</comment>
<dbReference type="RefSeq" id="WP_192625165.1">
    <property type="nucleotide sequence ID" value="NZ_JADBGG010000083.1"/>
</dbReference>
<accession>A0ABR9H9R9</accession>
<dbReference type="Proteomes" id="UP000639010">
    <property type="component" value="Unassembled WGS sequence"/>
</dbReference>
<evidence type="ECO:0000313" key="1">
    <source>
        <dbReference type="EMBL" id="MBE1427443.1"/>
    </source>
</evidence>